<evidence type="ECO:0000313" key="2">
    <source>
        <dbReference type="EMBL" id="SDS92130.1"/>
    </source>
</evidence>
<feature type="compositionally biased region" description="Low complexity" evidence="1">
    <location>
        <begin position="137"/>
        <end position="148"/>
    </location>
</feature>
<sequence>MVALSLSAGGEPLAVDDIDSSALDLDDGDAGIWPQDEEIDLNVLVIAGQPLTVDDRHPVGKLTAQRIPHDFLGGGFVEIRLFGNHRDHGLRLTQTQSQETGDTASEVPMRYRRSALSESARCSDAVASSRDDHFALSTRSASSRTTSAPVSGSPQPRSEAPLVSFMKIVAIRPIAHAAMTR</sequence>
<accession>A0A1H1W5Z5</accession>
<organism evidence="2 3">
    <name type="scientific">Brevibacterium siliguriense</name>
    <dbReference type="NCBI Taxonomy" id="1136497"/>
    <lineage>
        <taxon>Bacteria</taxon>
        <taxon>Bacillati</taxon>
        <taxon>Actinomycetota</taxon>
        <taxon>Actinomycetes</taxon>
        <taxon>Micrococcales</taxon>
        <taxon>Brevibacteriaceae</taxon>
        <taxon>Brevibacterium</taxon>
    </lineage>
</organism>
<reference evidence="3" key="1">
    <citation type="submission" date="2016-10" db="EMBL/GenBank/DDBJ databases">
        <authorList>
            <person name="Varghese N."/>
            <person name="Submissions S."/>
        </authorList>
    </citation>
    <scope>NUCLEOTIDE SEQUENCE [LARGE SCALE GENOMIC DNA]</scope>
    <source>
        <strain evidence="3">DSM 23676</strain>
    </source>
</reference>
<evidence type="ECO:0000256" key="1">
    <source>
        <dbReference type="SAM" id="MobiDB-lite"/>
    </source>
</evidence>
<dbReference type="AlphaFoldDB" id="A0A1H1W5Z5"/>
<gene>
    <name evidence="2" type="ORF">SAMN04489752_2858</name>
</gene>
<dbReference type="Proteomes" id="UP000199597">
    <property type="component" value="Chromosome I"/>
</dbReference>
<evidence type="ECO:0000313" key="3">
    <source>
        <dbReference type="Proteomes" id="UP000199597"/>
    </source>
</evidence>
<keyword evidence="3" id="KW-1185">Reference proteome</keyword>
<proteinExistence type="predicted"/>
<feature type="region of interest" description="Disordered" evidence="1">
    <location>
        <begin position="135"/>
        <end position="158"/>
    </location>
</feature>
<protein>
    <submittedName>
        <fullName evidence="2">Uncharacterized protein</fullName>
    </submittedName>
</protein>
<dbReference type="EMBL" id="LT629766">
    <property type="protein sequence ID" value="SDS92130.1"/>
    <property type="molecule type" value="Genomic_DNA"/>
</dbReference>
<name>A0A1H1W5Z5_9MICO</name>